<feature type="compositionally biased region" description="Polar residues" evidence="6">
    <location>
        <begin position="228"/>
        <end position="251"/>
    </location>
</feature>
<proteinExistence type="predicted"/>
<dbReference type="Pfam" id="PF03772">
    <property type="entry name" value="Competence"/>
    <property type="match status" value="1"/>
</dbReference>
<feature type="transmembrane region" description="Helical" evidence="7">
    <location>
        <begin position="394"/>
        <end position="411"/>
    </location>
</feature>
<dbReference type="InterPro" id="IPR035681">
    <property type="entry name" value="ComA-like_MBL"/>
</dbReference>
<dbReference type="eggNOG" id="COG0658">
    <property type="taxonomic scope" value="Bacteria"/>
</dbReference>
<feature type="compositionally biased region" description="Low complexity" evidence="6">
    <location>
        <begin position="283"/>
        <end position="292"/>
    </location>
</feature>
<feature type="transmembrane region" description="Helical" evidence="7">
    <location>
        <begin position="603"/>
        <end position="621"/>
    </location>
</feature>
<feature type="transmembrane region" description="Helical" evidence="7">
    <location>
        <begin position="368"/>
        <end position="388"/>
    </location>
</feature>
<dbReference type="InterPro" id="IPR025405">
    <property type="entry name" value="DUF4131"/>
</dbReference>
<name>E5Y826_BILW3</name>
<dbReference type="STRING" id="563192.HMPREF0179_02341"/>
<feature type="transmembrane region" description="Helical" evidence="7">
    <location>
        <begin position="633"/>
        <end position="653"/>
    </location>
</feature>
<keyword evidence="2" id="KW-1003">Cell membrane</keyword>
<comment type="subcellular location">
    <subcellularLocation>
        <location evidence="1">Cell membrane</location>
        <topology evidence="1">Multi-pass membrane protein</topology>
    </subcellularLocation>
</comment>
<reference evidence="9 10" key="2">
    <citation type="submission" date="2013-04" db="EMBL/GenBank/DDBJ databases">
        <title>The Genome Sequence of Bilophila wadsworthia 3_1_6.</title>
        <authorList>
            <consortium name="The Broad Institute Genomics Platform"/>
            <person name="Earl A."/>
            <person name="Ward D."/>
            <person name="Feldgarden M."/>
            <person name="Gevers D."/>
            <person name="Sibley C."/>
            <person name="Strauss J."/>
            <person name="Allen-Vercoe E."/>
            <person name="Walker B."/>
            <person name="Young S."/>
            <person name="Zeng Q."/>
            <person name="Gargeya S."/>
            <person name="Fitzgerald M."/>
            <person name="Haas B."/>
            <person name="Abouelleil A."/>
            <person name="Allen A.W."/>
            <person name="Alvarado L."/>
            <person name="Arachchi H.M."/>
            <person name="Berlin A.M."/>
            <person name="Chapman S.B."/>
            <person name="Gainer-Dewar J."/>
            <person name="Goldberg J."/>
            <person name="Griggs A."/>
            <person name="Gujja S."/>
            <person name="Hansen M."/>
            <person name="Howarth C."/>
            <person name="Imamovic A."/>
            <person name="Ireland A."/>
            <person name="Larimer J."/>
            <person name="McCowan C."/>
            <person name="Murphy C."/>
            <person name="Pearson M."/>
            <person name="Poon T.W."/>
            <person name="Priest M."/>
            <person name="Roberts A."/>
            <person name="Saif S."/>
            <person name="Shea T."/>
            <person name="Sisk P."/>
            <person name="Sykes S."/>
            <person name="Wortman J."/>
            <person name="Nusbaum C."/>
            <person name="Birren B."/>
        </authorList>
    </citation>
    <scope>NUCLEOTIDE SEQUENCE [LARGE SCALE GENOMIC DNA]</scope>
    <source>
        <strain evidence="9 10">3_1_6</strain>
    </source>
</reference>
<dbReference type="SUPFAM" id="SSF56281">
    <property type="entry name" value="Metallo-hydrolase/oxidoreductase"/>
    <property type="match status" value="1"/>
</dbReference>
<feature type="transmembrane region" description="Helical" evidence="7">
    <location>
        <begin position="504"/>
        <end position="524"/>
    </location>
</feature>
<feature type="transmembrane region" description="Helical" evidence="7">
    <location>
        <begin position="423"/>
        <end position="443"/>
    </location>
</feature>
<evidence type="ECO:0000256" key="4">
    <source>
        <dbReference type="ARBA" id="ARBA00022989"/>
    </source>
</evidence>
<dbReference type="SMART" id="SM00849">
    <property type="entry name" value="Lactamase_B"/>
    <property type="match status" value="1"/>
</dbReference>
<feature type="region of interest" description="Disordered" evidence="6">
    <location>
        <begin position="925"/>
        <end position="953"/>
    </location>
</feature>
<evidence type="ECO:0000313" key="10">
    <source>
        <dbReference type="Proteomes" id="UP000006034"/>
    </source>
</evidence>
<dbReference type="EMBL" id="ADCP02000001">
    <property type="protein sequence ID" value="EFV43833.2"/>
    <property type="molecule type" value="Genomic_DNA"/>
</dbReference>
<evidence type="ECO:0000256" key="5">
    <source>
        <dbReference type="ARBA" id="ARBA00023136"/>
    </source>
</evidence>
<dbReference type="GO" id="GO:0005886">
    <property type="term" value="C:plasma membrane"/>
    <property type="evidence" value="ECO:0007669"/>
    <property type="project" value="UniProtKB-SubCell"/>
</dbReference>
<reference evidence="9 10" key="1">
    <citation type="submission" date="2010-10" db="EMBL/GenBank/DDBJ databases">
        <authorList>
            <consortium name="The Broad Institute Genome Sequencing Platform"/>
            <person name="Ward D."/>
            <person name="Earl A."/>
            <person name="Feldgarden M."/>
            <person name="Young S.K."/>
            <person name="Gargeya S."/>
            <person name="Zeng Q."/>
            <person name="Alvarado L."/>
            <person name="Berlin A."/>
            <person name="Bochicchio J."/>
            <person name="Chapman S.B."/>
            <person name="Chen Z."/>
            <person name="Freedman E."/>
            <person name="Gellesch M."/>
            <person name="Goldberg J."/>
            <person name="Griggs A."/>
            <person name="Gujja S."/>
            <person name="Heilman E."/>
            <person name="Heiman D."/>
            <person name="Howarth C."/>
            <person name="Mehta T."/>
            <person name="Neiman D."/>
            <person name="Pearson M."/>
            <person name="Roberts A."/>
            <person name="Saif S."/>
            <person name="Shea T."/>
            <person name="Shenoy N."/>
            <person name="Sisk P."/>
            <person name="Stolte C."/>
            <person name="Sykes S."/>
            <person name="White J."/>
            <person name="Yandava C."/>
            <person name="Allen-Vercoe E."/>
            <person name="Sibley C."/>
            <person name="Ambrose C.E."/>
            <person name="Strauss J."/>
            <person name="Daigneault M."/>
            <person name="Haas B."/>
            <person name="Nusbaum C."/>
            <person name="Birren B."/>
        </authorList>
    </citation>
    <scope>NUCLEOTIDE SEQUENCE [LARGE SCALE GENOMIC DNA]</scope>
    <source>
        <strain evidence="9 10">3_1_6</strain>
    </source>
</reference>
<dbReference type="InterPro" id="IPR036866">
    <property type="entry name" value="RibonucZ/Hydroxyglut_hydro"/>
</dbReference>
<feature type="transmembrane region" description="Helical" evidence="7">
    <location>
        <begin position="342"/>
        <end position="361"/>
    </location>
</feature>
<dbReference type="InterPro" id="IPR004477">
    <property type="entry name" value="ComEC_N"/>
</dbReference>
<dbReference type="Pfam" id="PF13567">
    <property type="entry name" value="DUF4131"/>
    <property type="match status" value="1"/>
</dbReference>
<evidence type="ECO:0000313" key="9">
    <source>
        <dbReference type="EMBL" id="EFV43833.2"/>
    </source>
</evidence>
<feature type="transmembrane region" description="Helical" evidence="7">
    <location>
        <begin position="536"/>
        <end position="559"/>
    </location>
</feature>
<dbReference type="AlphaFoldDB" id="E5Y826"/>
<organism evidence="9 10">
    <name type="scientific">Bilophila wadsworthia (strain 3_1_6)</name>
    <dbReference type="NCBI Taxonomy" id="563192"/>
    <lineage>
        <taxon>Bacteria</taxon>
        <taxon>Pseudomonadati</taxon>
        <taxon>Thermodesulfobacteriota</taxon>
        <taxon>Desulfovibrionia</taxon>
        <taxon>Desulfovibrionales</taxon>
        <taxon>Desulfovibrionaceae</taxon>
        <taxon>Bilophila</taxon>
    </lineage>
</organism>
<sequence>MPTKQPMPPVPPLQPLLFWETGVLLFVAGIVTARFPVPALTACALFAWVDSRTRRPLCCLLAAACVISGWWIGEKSVPRVPQEYPAWLEKSLSSRRAVTVEGVIVGSRGLPDQRLQIILDDVGPAEKEPLPGRMALTWQDMPDVPRPLPGQRITADLKIRPVHGFHNQGTWNSEAYWHRQGVFFQAWAKQDDAAIRTSGTPSAGAELRERLRLRVAAALDPPEESGLRTLSPSSTDRNASRQAALPSQNAWSEPPSPPRRENLPSAPEQIGEVQTEEVREHSGSPAHSAAPADTRRFSRVRDGGSSIIPALLFGDRYGLNTPDMERINAAGLTHSLALSGQHLAVVGLGALALTGIVGLLAPGLFLRFPAYSLIGLLSLPLASAYLWLGDAPPSLVRAALMLAIVCLLRCVPDLLPERFRRNLRPAFTFADVLLLALFCMVLADPLCLYDLGVQLSFSAVAGIALCSPWLSKLWNDGPLSFSPLKVLQGGLSPMRAAGGRFIRLLWLTLGCSVAAQLATLPLVLDAFGRSTLWFPINLLWLPALGFIVLPLSFLGLIAAATGLEQAAGFLLHLANIPCEALLHSLRWLQAHAGLDLFVSPRPHWTAILGFGAIAVALAMRIHRDHFPHAAKRLLISGALLLSVGPLLWVHAFFEPKISLRVLDVGQGQAVLLEWPYGGRAMVDGGGLFSDRFDVGRDLVSPVLTANNLPRLDFIAVTHPDRDHLKGLLFIAANYAMKAAYTAPLEGIDTPQHGSPRPLSEAFTAILASRGIPRHTLGAGNVLPLADGLALEVLAPAPGVTPSGNDGLVFRLVLNGHGLALLPGDAEAPYLRALLRSGADLSADVLVLPHHGSAGSLVPALYDAVSPKLAIASAGAYNPYRLPSRKVRDALEWRDIPLHITGNEGEIAVHWDLKKNAGKKNILQEGFPPPRPHLSQYVQPMGRARESSPAGNTK</sequence>
<dbReference type="OrthoDB" id="9790149at2"/>
<evidence type="ECO:0000256" key="7">
    <source>
        <dbReference type="SAM" id="Phobius"/>
    </source>
</evidence>
<dbReference type="HOGENOM" id="CLU_010363_2_0_7"/>
<dbReference type="InterPro" id="IPR001279">
    <property type="entry name" value="Metallo-B-lactamas"/>
</dbReference>
<evidence type="ECO:0000256" key="2">
    <source>
        <dbReference type="ARBA" id="ARBA00022475"/>
    </source>
</evidence>
<dbReference type="eggNOG" id="COG2333">
    <property type="taxonomic scope" value="Bacteria"/>
</dbReference>
<keyword evidence="3 7" id="KW-0812">Transmembrane</keyword>
<dbReference type="PANTHER" id="PTHR30619:SF1">
    <property type="entry name" value="RECOMBINATION PROTEIN 2"/>
    <property type="match status" value="1"/>
</dbReference>
<dbReference type="Gene3D" id="3.60.15.10">
    <property type="entry name" value="Ribonuclease Z/Hydroxyacylglutathione hydrolase-like"/>
    <property type="match status" value="1"/>
</dbReference>
<accession>E5Y826</accession>
<feature type="transmembrane region" description="Helical" evidence="7">
    <location>
        <begin position="23"/>
        <end position="49"/>
    </location>
</feature>
<feature type="region of interest" description="Disordered" evidence="6">
    <location>
        <begin position="217"/>
        <end position="296"/>
    </location>
</feature>
<keyword evidence="10" id="KW-1185">Reference proteome</keyword>
<dbReference type="CDD" id="cd07731">
    <property type="entry name" value="ComA-like_MBL-fold"/>
    <property type="match status" value="1"/>
</dbReference>
<comment type="caution">
    <text evidence="9">The sequence shown here is derived from an EMBL/GenBank/DDBJ whole genome shotgun (WGS) entry which is preliminary data.</text>
</comment>
<evidence type="ECO:0000256" key="6">
    <source>
        <dbReference type="SAM" id="MobiDB-lite"/>
    </source>
</evidence>
<feature type="domain" description="Metallo-beta-lactamase" evidence="8">
    <location>
        <begin position="666"/>
        <end position="850"/>
    </location>
</feature>
<feature type="transmembrane region" description="Helical" evidence="7">
    <location>
        <begin position="56"/>
        <end position="73"/>
    </location>
</feature>
<evidence type="ECO:0000256" key="1">
    <source>
        <dbReference type="ARBA" id="ARBA00004651"/>
    </source>
</evidence>
<keyword evidence="4 7" id="KW-1133">Transmembrane helix</keyword>
<dbReference type="PANTHER" id="PTHR30619">
    <property type="entry name" value="DNA INTERNALIZATION/COMPETENCE PROTEIN COMEC/REC2"/>
    <property type="match status" value="1"/>
</dbReference>
<dbReference type="Proteomes" id="UP000006034">
    <property type="component" value="Unassembled WGS sequence"/>
</dbReference>
<evidence type="ECO:0000259" key="8">
    <source>
        <dbReference type="SMART" id="SM00849"/>
    </source>
</evidence>
<gene>
    <name evidence="9" type="ORF">HMPREF0179_02341</name>
</gene>
<protein>
    <recommendedName>
        <fullName evidence="8">Metallo-beta-lactamase domain-containing protein</fullName>
    </recommendedName>
</protein>
<keyword evidence="5 7" id="KW-0472">Membrane</keyword>
<dbReference type="InterPro" id="IPR052159">
    <property type="entry name" value="Competence_DNA_uptake"/>
</dbReference>
<evidence type="ECO:0000256" key="3">
    <source>
        <dbReference type="ARBA" id="ARBA00022692"/>
    </source>
</evidence>